<evidence type="ECO:0000313" key="2">
    <source>
        <dbReference type="Proteomes" id="UP001189624"/>
    </source>
</evidence>
<accession>A0AA86SM61</accession>
<gene>
    <name evidence="1" type="ORF">AYBTSS11_LOCUS20677</name>
</gene>
<protein>
    <submittedName>
        <fullName evidence="1">Uncharacterized protein</fullName>
    </submittedName>
</protein>
<keyword evidence="2" id="KW-1185">Reference proteome</keyword>
<organism evidence="1 2">
    <name type="scientific">Sphenostylis stenocarpa</name>
    <dbReference type="NCBI Taxonomy" id="92480"/>
    <lineage>
        <taxon>Eukaryota</taxon>
        <taxon>Viridiplantae</taxon>
        <taxon>Streptophyta</taxon>
        <taxon>Embryophyta</taxon>
        <taxon>Tracheophyta</taxon>
        <taxon>Spermatophyta</taxon>
        <taxon>Magnoliopsida</taxon>
        <taxon>eudicotyledons</taxon>
        <taxon>Gunneridae</taxon>
        <taxon>Pentapetalae</taxon>
        <taxon>rosids</taxon>
        <taxon>fabids</taxon>
        <taxon>Fabales</taxon>
        <taxon>Fabaceae</taxon>
        <taxon>Papilionoideae</taxon>
        <taxon>50 kb inversion clade</taxon>
        <taxon>NPAAA clade</taxon>
        <taxon>indigoferoid/millettioid clade</taxon>
        <taxon>Phaseoleae</taxon>
        <taxon>Sphenostylis</taxon>
    </lineage>
</organism>
<name>A0AA86SM61_9FABA</name>
<dbReference type="Gramene" id="rna-AYBTSS11_LOCUS20677">
    <property type="protein sequence ID" value="CAJ1965130.1"/>
    <property type="gene ID" value="gene-AYBTSS11_LOCUS20677"/>
</dbReference>
<dbReference type="EMBL" id="OY731403">
    <property type="protein sequence ID" value="CAJ1965130.1"/>
    <property type="molecule type" value="Genomic_DNA"/>
</dbReference>
<sequence>MYRSLMEGTDHQSELFEKGCIDHPWNDRYELQVASSSVHNLGLGSPRRVWKILQALPLLSPILLYLRPQTCQEVGPKPNGNRRRREEYIGGGAARWSVMEEWGLGVVSDTVREGGCGGFGAARSAVRVFMVRCESDE</sequence>
<reference evidence="1" key="1">
    <citation type="submission" date="2023-10" db="EMBL/GenBank/DDBJ databases">
        <authorList>
            <person name="Domelevo Entfellner J.-B."/>
        </authorList>
    </citation>
    <scope>NUCLEOTIDE SEQUENCE</scope>
</reference>
<dbReference type="AlphaFoldDB" id="A0AA86SM61"/>
<evidence type="ECO:0000313" key="1">
    <source>
        <dbReference type="EMBL" id="CAJ1965130.1"/>
    </source>
</evidence>
<proteinExistence type="predicted"/>
<dbReference type="Proteomes" id="UP001189624">
    <property type="component" value="Chromosome 6"/>
</dbReference>